<dbReference type="Pfam" id="PF02353">
    <property type="entry name" value="CMAS"/>
    <property type="match status" value="1"/>
</dbReference>
<dbReference type="EMBL" id="RBED01000104">
    <property type="protein sequence ID" value="RNL53886.1"/>
    <property type="molecule type" value="Genomic_DNA"/>
</dbReference>
<dbReference type="GO" id="GO:0008168">
    <property type="term" value="F:methyltransferase activity"/>
    <property type="evidence" value="ECO:0007669"/>
    <property type="project" value="UniProtKB-KW"/>
</dbReference>
<dbReference type="InterPro" id="IPR050723">
    <property type="entry name" value="CFA/CMAS"/>
</dbReference>
<dbReference type="SUPFAM" id="SSF53335">
    <property type="entry name" value="S-adenosyl-L-methionine-dependent methyltransferases"/>
    <property type="match status" value="1"/>
</dbReference>
<sequence length="478" mass="51833">MTLTGATGSAAGRGHEAAAAAGLGAVPGTVPTDALPAGRVPYAVPPAPDTIDPEIWPGIATVPANLKANLAGRTAAAIFKAAVRRLPIQVRYPDGTVLGKAMPAGHSVPVMIINRPGAFATRLGDGGLIGLGESYMAGDWDAEDLTAVMEVFAARVGSLVPEPLQKFRALYLPRQPRKERNTEKNTRSNISRHYDLSNELFASFLDSTMTYSSALFPATGAALKNVDWDSLVVAQQAKIDRLLDKAGVTKGTRVLEIGTGWGELALRAAERGATVYSVTLSSEQQELARQRVAEAGYADAVSIDLKDYRAVEGEFDAVVSVEMIEAVGYEYWATYFQTIERVLAPGGKVAIQAITIAHDRLLATRSSYTWVHKYIFPGGVIPSVRAIEEITEKQTGLRVRERLAMGDHYAQTLRLWEERFMGRADEVRAMGFDAIFQRMWLFYLCYSRAGFETGYLDVQQIVLDKAPAAGYRGKGTKA</sequence>
<name>A0A3N0BWQ1_9MICC</name>
<accession>A0A3N0BWQ1</accession>
<dbReference type="Proteomes" id="UP000273807">
    <property type="component" value="Unassembled WGS sequence"/>
</dbReference>
<proteinExistence type="predicted"/>
<dbReference type="PANTHER" id="PTHR43667">
    <property type="entry name" value="CYCLOPROPANE-FATTY-ACYL-PHOSPHOLIPID SYNTHASE"/>
    <property type="match status" value="1"/>
</dbReference>
<comment type="caution">
    <text evidence="1">The sequence shown here is derived from an EMBL/GenBank/DDBJ whole genome shotgun (WGS) entry which is preliminary data.</text>
</comment>
<dbReference type="GO" id="GO:0032259">
    <property type="term" value="P:methylation"/>
    <property type="evidence" value="ECO:0007669"/>
    <property type="project" value="UniProtKB-KW"/>
</dbReference>
<dbReference type="PANTHER" id="PTHR43667:SF2">
    <property type="entry name" value="FATTY ACID C-METHYL TRANSFERASE"/>
    <property type="match status" value="1"/>
</dbReference>
<keyword evidence="1" id="KW-0489">Methyltransferase</keyword>
<evidence type="ECO:0000313" key="1">
    <source>
        <dbReference type="EMBL" id="RNL53886.1"/>
    </source>
</evidence>
<dbReference type="CDD" id="cd02440">
    <property type="entry name" value="AdoMet_MTases"/>
    <property type="match status" value="1"/>
</dbReference>
<protein>
    <submittedName>
        <fullName evidence="1">Methyltransferase domain-containing protein</fullName>
    </submittedName>
</protein>
<evidence type="ECO:0000313" key="2">
    <source>
        <dbReference type="Proteomes" id="UP000273807"/>
    </source>
</evidence>
<dbReference type="AlphaFoldDB" id="A0A3N0BWQ1"/>
<reference evidence="1 2" key="1">
    <citation type="submission" date="2018-10" db="EMBL/GenBank/DDBJ databases">
        <title>Genome sequencing of Arthrobacter oryzae TNB02.</title>
        <authorList>
            <person name="Cho Y.-J."/>
            <person name="Cho A."/>
            <person name="Kim O.-S."/>
        </authorList>
    </citation>
    <scope>NUCLEOTIDE SEQUENCE [LARGE SCALE GENOMIC DNA]</scope>
    <source>
        <strain evidence="1 2">TNB02</strain>
    </source>
</reference>
<dbReference type="OrthoDB" id="9782855at2"/>
<gene>
    <name evidence="1" type="ORF">D7003_12245</name>
</gene>
<organism evidence="1 2">
    <name type="scientific">Arthrobacter oryzae</name>
    <dbReference type="NCBI Taxonomy" id="409290"/>
    <lineage>
        <taxon>Bacteria</taxon>
        <taxon>Bacillati</taxon>
        <taxon>Actinomycetota</taxon>
        <taxon>Actinomycetes</taxon>
        <taxon>Micrococcales</taxon>
        <taxon>Micrococcaceae</taxon>
        <taxon>Arthrobacter</taxon>
    </lineage>
</organism>
<dbReference type="RefSeq" id="WP_123255711.1">
    <property type="nucleotide sequence ID" value="NZ_RBED01000104.1"/>
</dbReference>
<dbReference type="Gene3D" id="3.40.50.150">
    <property type="entry name" value="Vaccinia Virus protein VP39"/>
    <property type="match status" value="1"/>
</dbReference>
<keyword evidence="2" id="KW-1185">Reference proteome</keyword>
<dbReference type="InterPro" id="IPR029063">
    <property type="entry name" value="SAM-dependent_MTases_sf"/>
</dbReference>
<keyword evidence="1" id="KW-0808">Transferase</keyword>